<feature type="region of interest" description="Disordered" evidence="1">
    <location>
        <begin position="1"/>
        <end position="32"/>
    </location>
</feature>
<gene>
    <name evidence="3" type="ORF">P3H78_02880</name>
</gene>
<dbReference type="Proteomes" id="UP001221150">
    <property type="component" value="Unassembled WGS sequence"/>
</dbReference>
<keyword evidence="2" id="KW-0812">Transmembrane</keyword>
<evidence type="ECO:0000313" key="3">
    <source>
        <dbReference type="EMBL" id="MDF3297585.1"/>
    </source>
</evidence>
<dbReference type="EMBL" id="JARJBB010000001">
    <property type="protein sequence ID" value="MDF3297585.1"/>
    <property type="molecule type" value="Genomic_DNA"/>
</dbReference>
<protein>
    <submittedName>
        <fullName evidence="3">LPXTG cell wall anchor domain-containing protein</fullName>
    </submittedName>
</protein>
<comment type="caution">
    <text evidence="3">The sequence shown here is derived from an EMBL/GenBank/DDBJ whole genome shotgun (WGS) entry which is preliminary data.</text>
</comment>
<feature type="transmembrane region" description="Helical" evidence="2">
    <location>
        <begin position="35"/>
        <end position="54"/>
    </location>
</feature>
<organism evidence="3 4">
    <name type="scientific">Streptomyces tropicalis</name>
    <dbReference type="NCBI Taxonomy" id="3034234"/>
    <lineage>
        <taxon>Bacteria</taxon>
        <taxon>Bacillati</taxon>
        <taxon>Actinomycetota</taxon>
        <taxon>Actinomycetes</taxon>
        <taxon>Kitasatosporales</taxon>
        <taxon>Streptomycetaceae</taxon>
        <taxon>Streptomyces</taxon>
    </lineage>
</organism>
<sequence length="63" mass="6417">MSMPSGCMSAEPVPAGGHSESHHAPPQLSRTGSQALIATSAAGAVLIALGTVLYRRGRASFLR</sequence>
<proteinExistence type="predicted"/>
<keyword evidence="2" id="KW-0472">Membrane</keyword>
<keyword evidence="4" id="KW-1185">Reference proteome</keyword>
<evidence type="ECO:0000256" key="1">
    <source>
        <dbReference type="SAM" id="MobiDB-lite"/>
    </source>
</evidence>
<keyword evidence="2" id="KW-1133">Transmembrane helix</keyword>
<name>A0ABT5ZYW9_9ACTN</name>
<evidence type="ECO:0000313" key="4">
    <source>
        <dbReference type="Proteomes" id="UP001221150"/>
    </source>
</evidence>
<evidence type="ECO:0000256" key="2">
    <source>
        <dbReference type="SAM" id="Phobius"/>
    </source>
</evidence>
<reference evidence="3 4" key="1">
    <citation type="submission" date="2023-03" db="EMBL/GenBank/DDBJ databases">
        <title>Draft genome sequence of Streptomyces sp. K1PA1 isolated from peat swamp forest in Thailand.</title>
        <authorList>
            <person name="Klaysubun C."/>
            <person name="Duangmal K."/>
        </authorList>
    </citation>
    <scope>NUCLEOTIDE SEQUENCE [LARGE SCALE GENOMIC DNA]</scope>
    <source>
        <strain evidence="3 4">K1PA1</strain>
    </source>
</reference>
<accession>A0ABT5ZYW9</accession>
<dbReference type="RefSeq" id="WP_276107109.1">
    <property type="nucleotide sequence ID" value="NZ_JARJBB010000001.1"/>
</dbReference>
<dbReference type="NCBIfam" id="TIGR01167">
    <property type="entry name" value="LPXTG_anchor"/>
    <property type="match status" value="1"/>
</dbReference>